<name>A0ABS4HVM5_9BACL</name>
<keyword evidence="1" id="KW-0812">Transmembrane</keyword>
<gene>
    <name evidence="2" type="ORF">J2Z65_001920</name>
</gene>
<dbReference type="EMBL" id="JAGGKV010000004">
    <property type="protein sequence ID" value="MBP1962704.1"/>
    <property type="molecule type" value="Genomic_DNA"/>
</dbReference>
<keyword evidence="1" id="KW-1133">Transmembrane helix</keyword>
<reference evidence="2 3" key="1">
    <citation type="submission" date="2021-03" db="EMBL/GenBank/DDBJ databases">
        <title>Genomic Encyclopedia of Type Strains, Phase IV (KMG-IV): sequencing the most valuable type-strain genomes for metagenomic binning, comparative biology and taxonomic classification.</title>
        <authorList>
            <person name="Goeker M."/>
        </authorList>
    </citation>
    <scope>NUCLEOTIDE SEQUENCE [LARGE SCALE GENOMIC DNA]</scope>
    <source>
        <strain evidence="2 3">DSM 24950</strain>
    </source>
</reference>
<keyword evidence="3" id="KW-1185">Reference proteome</keyword>
<evidence type="ECO:0000313" key="3">
    <source>
        <dbReference type="Proteomes" id="UP001519344"/>
    </source>
</evidence>
<feature type="transmembrane region" description="Helical" evidence="1">
    <location>
        <begin position="14"/>
        <end position="33"/>
    </location>
</feature>
<evidence type="ECO:0000256" key="1">
    <source>
        <dbReference type="SAM" id="Phobius"/>
    </source>
</evidence>
<keyword evidence="1" id="KW-0472">Membrane</keyword>
<evidence type="ECO:0000313" key="2">
    <source>
        <dbReference type="EMBL" id="MBP1962704.1"/>
    </source>
</evidence>
<proteinExistence type="predicted"/>
<feature type="transmembrane region" description="Helical" evidence="1">
    <location>
        <begin position="39"/>
        <end position="57"/>
    </location>
</feature>
<sequence length="64" mass="7142">MQRRRAIRGKLEKMLWLTPALIFGIGILPNIAGSLWWDAFGVLLFVAIVIICGVGLYQGDNIIE</sequence>
<organism evidence="2 3">
    <name type="scientific">Paenibacillus aceris</name>
    <dbReference type="NCBI Taxonomy" id="869555"/>
    <lineage>
        <taxon>Bacteria</taxon>
        <taxon>Bacillati</taxon>
        <taxon>Bacillota</taxon>
        <taxon>Bacilli</taxon>
        <taxon>Bacillales</taxon>
        <taxon>Paenibacillaceae</taxon>
        <taxon>Paenibacillus</taxon>
    </lineage>
</organism>
<protein>
    <submittedName>
        <fullName evidence="2">Uncharacterized protein</fullName>
    </submittedName>
</protein>
<dbReference type="RefSeq" id="WP_167053360.1">
    <property type="nucleotide sequence ID" value="NZ_JAAOZR010000006.1"/>
</dbReference>
<dbReference type="Proteomes" id="UP001519344">
    <property type="component" value="Unassembled WGS sequence"/>
</dbReference>
<comment type="caution">
    <text evidence="2">The sequence shown here is derived from an EMBL/GenBank/DDBJ whole genome shotgun (WGS) entry which is preliminary data.</text>
</comment>
<accession>A0ABS4HVM5</accession>